<name>A0ACC1A5Z9_9ROSI</name>
<accession>A0ACC1A5Z9</accession>
<comment type="caution">
    <text evidence="1">The sequence shown here is derived from an EMBL/GenBank/DDBJ whole genome shotgun (WGS) entry which is preliminary data.</text>
</comment>
<gene>
    <name evidence="1" type="ORF">Patl1_09591</name>
</gene>
<keyword evidence="2" id="KW-1185">Reference proteome</keyword>
<protein>
    <submittedName>
        <fullName evidence="1">Uncharacterized protein</fullName>
    </submittedName>
</protein>
<evidence type="ECO:0000313" key="1">
    <source>
        <dbReference type="EMBL" id="KAJ0081712.1"/>
    </source>
</evidence>
<evidence type="ECO:0000313" key="2">
    <source>
        <dbReference type="Proteomes" id="UP001164250"/>
    </source>
</evidence>
<sequence length="402" mass="44962">MGNVNGREDGSISPSGVEEGESNNSVQEEGMGAPDGLMGQSPPHSPRTTHSPLMFTPQFAICLRKVDCGVLFVWLIDVVGIQGVMVKSPGRILGDAIRYDVICSLLDLRAHHLFDFSSRRIYQASSVSLGRKLCQGVPVAPLQRPDEIHIPSHSWMQSSSCYEDVSYEIGIPTMITWSYDGQEVAVEGSWDNWKTRIPLQRSGKDFTIMKVLPSGVYQYRFLVDGQWRYAPDLPWAQDDVGNSYNILDLQLDFEVCYGSYVVTHDMSVRTLMNEKNGVGKEEKAKPAKRLWEGLEYVPEDLESISSFEPPQSPEMSYNNLQLTAEDFAKEPPLVPPHMQMTLLNVPASNMEIPPPLARPQHVVLNHLYMQKGNSGPSVVALGSSHRFLAKYVTVVLYKSMQR</sequence>
<reference evidence="2" key="1">
    <citation type="journal article" date="2023" name="G3 (Bethesda)">
        <title>Genome assembly and association tests identify interacting loci associated with vigor, precocity, and sex in interspecific pistachio rootstocks.</title>
        <authorList>
            <person name="Palmer W."/>
            <person name="Jacygrad E."/>
            <person name="Sagayaradj S."/>
            <person name="Cavanaugh K."/>
            <person name="Han R."/>
            <person name="Bertier L."/>
            <person name="Beede B."/>
            <person name="Kafkas S."/>
            <person name="Golino D."/>
            <person name="Preece J."/>
            <person name="Michelmore R."/>
        </authorList>
    </citation>
    <scope>NUCLEOTIDE SEQUENCE [LARGE SCALE GENOMIC DNA]</scope>
</reference>
<proteinExistence type="predicted"/>
<dbReference type="Proteomes" id="UP001164250">
    <property type="component" value="Chromosome 12"/>
</dbReference>
<organism evidence="1 2">
    <name type="scientific">Pistacia atlantica</name>
    <dbReference type="NCBI Taxonomy" id="434234"/>
    <lineage>
        <taxon>Eukaryota</taxon>
        <taxon>Viridiplantae</taxon>
        <taxon>Streptophyta</taxon>
        <taxon>Embryophyta</taxon>
        <taxon>Tracheophyta</taxon>
        <taxon>Spermatophyta</taxon>
        <taxon>Magnoliopsida</taxon>
        <taxon>eudicotyledons</taxon>
        <taxon>Gunneridae</taxon>
        <taxon>Pentapetalae</taxon>
        <taxon>rosids</taxon>
        <taxon>malvids</taxon>
        <taxon>Sapindales</taxon>
        <taxon>Anacardiaceae</taxon>
        <taxon>Pistacia</taxon>
    </lineage>
</organism>
<dbReference type="EMBL" id="CM047908">
    <property type="protein sequence ID" value="KAJ0081712.1"/>
    <property type="molecule type" value="Genomic_DNA"/>
</dbReference>